<dbReference type="InterPro" id="IPR000073">
    <property type="entry name" value="AB_hydrolase_1"/>
</dbReference>
<dbReference type="OrthoDB" id="9780765at2"/>
<evidence type="ECO:0000313" key="4">
    <source>
        <dbReference type="Proteomes" id="UP000321933"/>
    </source>
</evidence>
<dbReference type="PRINTS" id="PR00111">
    <property type="entry name" value="ABHYDROLASE"/>
</dbReference>
<evidence type="ECO:0000313" key="3">
    <source>
        <dbReference type="EMBL" id="TXS90371.1"/>
    </source>
</evidence>
<accession>A0A5C8ZSS6</accession>
<dbReference type="InterPro" id="IPR000639">
    <property type="entry name" value="Epox_hydrolase-like"/>
</dbReference>
<feature type="domain" description="AB hydrolase-1" evidence="2">
    <location>
        <begin position="56"/>
        <end position="230"/>
    </location>
</feature>
<name>A0A5C8ZSS6_9GAMM</name>
<keyword evidence="1" id="KW-0378">Hydrolase</keyword>
<keyword evidence="4" id="KW-1185">Reference proteome</keyword>
<proteinExistence type="predicted"/>
<dbReference type="NCBIfam" id="NF002043">
    <property type="entry name" value="PRK00870.1"/>
    <property type="match status" value="1"/>
</dbReference>
<dbReference type="Proteomes" id="UP000321933">
    <property type="component" value="Unassembled WGS sequence"/>
</dbReference>
<dbReference type="GO" id="GO:0004301">
    <property type="term" value="F:epoxide hydrolase activity"/>
    <property type="evidence" value="ECO:0007669"/>
    <property type="project" value="TreeGrafter"/>
</dbReference>
<dbReference type="RefSeq" id="WP_148064897.1">
    <property type="nucleotide sequence ID" value="NZ_VRYZ01000006.1"/>
</dbReference>
<sequence>MNIDYEGPEVPAVVRTPESCFDKLPDFPFAAHYLTVPGPGGDLRMHYLDEGPRDAPVVLMLHGEPSWSYLYRRMIPVFVAAGYRAVAPDLIGFGRSDKPTRPWDYSFASHLNWLEALVCGLDLQDVTLVCQDWGGPVGLGVLARQVERFSRVVAANTMLHTASAELAGRTAWAAHASGEDDSTVNRGLLDWARHSLREGHFRAGDSLQFATMSELAPAVVAAYDAPFPSEWHKAGMRQFPLLIPLTSSDPGAAINRETWAVLARFDRPFLTLFSDRDPTTRGWELLFQERVPGAAGQPHTLLEGAGHFWQEDCGEQAARRIVEWMQAA</sequence>
<dbReference type="InterPro" id="IPR029058">
    <property type="entry name" value="AB_hydrolase_fold"/>
</dbReference>
<evidence type="ECO:0000256" key="1">
    <source>
        <dbReference type="ARBA" id="ARBA00022801"/>
    </source>
</evidence>
<reference evidence="3 4" key="1">
    <citation type="submission" date="2019-08" db="EMBL/GenBank/DDBJ databases">
        <title>Parahaliea maris sp. nov., isolated from the surface seawater.</title>
        <authorList>
            <person name="Liu Y."/>
        </authorList>
    </citation>
    <scope>NUCLEOTIDE SEQUENCE [LARGE SCALE GENOMIC DNA]</scope>
    <source>
        <strain evidence="3 4">S2-26</strain>
    </source>
</reference>
<dbReference type="InterPro" id="IPR051340">
    <property type="entry name" value="Haloalkane_dehalogenase"/>
</dbReference>
<comment type="caution">
    <text evidence="3">The sequence shown here is derived from an EMBL/GenBank/DDBJ whole genome shotgun (WGS) entry which is preliminary data.</text>
</comment>
<gene>
    <name evidence="3" type="ORF">FVW59_13570</name>
</gene>
<dbReference type="Pfam" id="PF00561">
    <property type="entry name" value="Abhydrolase_1"/>
    <property type="match status" value="1"/>
</dbReference>
<dbReference type="PRINTS" id="PR00412">
    <property type="entry name" value="EPOXHYDRLASE"/>
</dbReference>
<dbReference type="PANTHER" id="PTHR42977">
    <property type="entry name" value="HYDROLASE-RELATED"/>
    <property type="match status" value="1"/>
</dbReference>
<organism evidence="3 4">
    <name type="scientific">Parahaliea aestuarii</name>
    <dbReference type="NCBI Taxonomy" id="1852021"/>
    <lineage>
        <taxon>Bacteria</taxon>
        <taxon>Pseudomonadati</taxon>
        <taxon>Pseudomonadota</taxon>
        <taxon>Gammaproteobacteria</taxon>
        <taxon>Cellvibrionales</taxon>
        <taxon>Halieaceae</taxon>
        <taxon>Parahaliea</taxon>
    </lineage>
</organism>
<dbReference type="EMBL" id="VRYZ01000006">
    <property type="protein sequence ID" value="TXS90371.1"/>
    <property type="molecule type" value="Genomic_DNA"/>
</dbReference>
<protein>
    <submittedName>
        <fullName evidence="3">Haloalkane dehalogenase</fullName>
    </submittedName>
</protein>
<dbReference type="AlphaFoldDB" id="A0A5C8ZSS6"/>
<dbReference type="Gene3D" id="3.40.50.1820">
    <property type="entry name" value="alpha/beta hydrolase"/>
    <property type="match status" value="1"/>
</dbReference>
<dbReference type="PANTHER" id="PTHR42977:SF3">
    <property type="entry name" value="AB HYDROLASE-1 DOMAIN-CONTAINING PROTEIN"/>
    <property type="match status" value="1"/>
</dbReference>
<dbReference type="SUPFAM" id="SSF53474">
    <property type="entry name" value="alpha/beta-Hydrolases"/>
    <property type="match status" value="1"/>
</dbReference>
<evidence type="ECO:0000259" key="2">
    <source>
        <dbReference type="Pfam" id="PF00561"/>
    </source>
</evidence>